<keyword evidence="2" id="KW-1185">Reference proteome</keyword>
<organism evidence="1 2">
    <name type="scientific">Racocetra persica</name>
    <dbReference type="NCBI Taxonomy" id="160502"/>
    <lineage>
        <taxon>Eukaryota</taxon>
        <taxon>Fungi</taxon>
        <taxon>Fungi incertae sedis</taxon>
        <taxon>Mucoromycota</taxon>
        <taxon>Glomeromycotina</taxon>
        <taxon>Glomeromycetes</taxon>
        <taxon>Diversisporales</taxon>
        <taxon>Gigasporaceae</taxon>
        <taxon>Racocetra</taxon>
    </lineage>
</organism>
<proteinExistence type="predicted"/>
<evidence type="ECO:0000313" key="1">
    <source>
        <dbReference type="EMBL" id="CAG8768389.1"/>
    </source>
</evidence>
<feature type="non-terminal residue" evidence="1">
    <location>
        <position position="1"/>
    </location>
</feature>
<protein>
    <submittedName>
        <fullName evidence="1">34169_t:CDS:1</fullName>
    </submittedName>
</protein>
<evidence type="ECO:0000313" key="2">
    <source>
        <dbReference type="Proteomes" id="UP000789920"/>
    </source>
</evidence>
<comment type="caution">
    <text evidence="1">The sequence shown here is derived from an EMBL/GenBank/DDBJ whole genome shotgun (WGS) entry which is preliminary data.</text>
</comment>
<gene>
    <name evidence="1" type="ORF">RPERSI_LOCUS16097</name>
</gene>
<name>A0ACA9QXI5_9GLOM</name>
<accession>A0ACA9QXI5</accession>
<sequence length="154" mass="16903">IISIGFVLTGLASPLPNDSPQLLQRGGTCGDGYYYTVNRILIFPCYIPVKQCTLYIGSYLVPYEAIGFHQGEVHVDFNKCYGFNYKTTPIKTVKVVVPHHGTSYVKVSSTHKSYDYSEEHSSSSSTSSHSKLHVTSDSKCENSSCGVDGCKDNC</sequence>
<reference evidence="1" key="1">
    <citation type="submission" date="2021-06" db="EMBL/GenBank/DDBJ databases">
        <authorList>
            <person name="Kallberg Y."/>
            <person name="Tangrot J."/>
            <person name="Rosling A."/>
        </authorList>
    </citation>
    <scope>NUCLEOTIDE SEQUENCE</scope>
    <source>
        <strain evidence="1">MA461A</strain>
    </source>
</reference>
<dbReference type="EMBL" id="CAJVQC010039372">
    <property type="protein sequence ID" value="CAG8768389.1"/>
    <property type="molecule type" value="Genomic_DNA"/>
</dbReference>
<dbReference type="Proteomes" id="UP000789920">
    <property type="component" value="Unassembled WGS sequence"/>
</dbReference>